<dbReference type="InterPro" id="IPR006073">
    <property type="entry name" value="GTP-bd"/>
</dbReference>
<dbReference type="SUPFAM" id="SSF52540">
    <property type="entry name" value="P-loop containing nucleoside triphosphate hydrolases"/>
    <property type="match status" value="1"/>
</dbReference>
<evidence type="ECO:0000313" key="5">
    <source>
        <dbReference type="Proteomes" id="UP001161391"/>
    </source>
</evidence>
<gene>
    <name evidence="4" type="ORF">GCM10007853_12330</name>
</gene>
<dbReference type="EMBL" id="BSNK01000001">
    <property type="protein sequence ID" value="GLQ23359.1"/>
    <property type="molecule type" value="Genomic_DNA"/>
</dbReference>
<feature type="transmembrane region" description="Helical" evidence="2">
    <location>
        <begin position="366"/>
        <end position="390"/>
    </location>
</feature>
<keyword evidence="2" id="KW-1133">Transmembrane helix</keyword>
<feature type="transmembrane region" description="Helical" evidence="2">
    <location>
        <begin position="558"/>
        <end position="580"/>
    </location>
</feature>
<dbReference type="InterPro" id="IPR030389">
    <property type="entry name" value="G_FEOB_dom"/>
</dbReference>
<dbReference type="PANTHER" id="PTHR43185:SF1">
    <property type="entry name" value="FE(2+) TRANSPORTER FEOB"/>
    <property type="match status" value="1"/>
</dbReference>
<feature type="transmembrane region" description="Helical" evidence="2">
    <location>
        <begin position="592"/>
        <end position="617"/>
    </location>
</feature>
<sequence length="618" mass="66690">MSSVETQTRPVRLALLGAPNCGKTSLFNALTGGRAKVANYPGVTVEYRKGVFDLPDGRAIELLDLPGVYGDTGKSMDERVAIDAVSGRLENERAPDAILFVLDAAHIETHLHNVLQAKNYGLPIVLVLNMMDMAARDGLNIDIPALEQELGIPVVNCVAVRASGRAHLLDFLTEWSGDVAYGSAPKPSEERGEVREIQQRARSATRHAVSRIPQTETITHRIDKIVLHPVLGLLILLAILFVMFQAVYTWAGPAMDLIDSAIGGLQGAVEAIIPDGLLQSVIVDGAIAGVGAVLVFLPQIVILFAFILLLEASGYMARAAFLVDTLMAKVGLNGRAFIPLLSSFACAIPGIMAARTIEQEKDRLTTILIAPLMTCSARWPVYFMIIAAFIPQGRVGPFSQQGLVAFGLILVGILFAFIMAFIFKKTLSRGESGGLLIELPSYKTPVFRDYLMGIWDRAMIFVNRAGRIILPASIIIWVLTTFPRNAGSIGETYAGMLGNILLPILKPIGFNLEMSIALIPAMAAREVAVSSLATIYAVQGDGIEGQMSAVIASQWSMATGLAFLAWFVFAPQCLSTFAIIRKETHSWKWPLFAFGYLFVLAYAAAAVTYHTAVAFGLG</sequence>
<dbReference type="InterPro" id="IPR050860">
    <property type="entry name" value="FeoB_GTPase"/>
</dbReference>
<dbReference type="RefSeq" id="WP_284388707.1">
    <property type="nucleotide sequence ID" value="NZ_BSNK01000001.1"/>
</dbReference>
<feature type="transmembrane region" description="Helical" evidence="2">
    <location>
        <begin position="230"/>
        <end position="251"/>
    </location>
</feature>
<dbReference type="CDD" id="cd01879">
    <property type="entry name" value="FeoB"/>
    <property type="match status" value="1"/>
</dbReference>
<dbReference type="Pfam" id="PF02421">
    <property type="entry name" value="FeoB_N"/>
    <property type="match status" value="1"/>
</dbReference>
<dbReference type="InterPro" id="IPR027417">
    <property type="entry name" value="P-loop_NTPase"/>
</dbReference>
<keyword evidence="2" id="KW-0812">Transmembrane</keyword>
<accession>A0ABQ5V769</accession>
<proteinExistence type="predicted"/>
<dbReference type="Gene3D" id="3.40.50.300">
    <property type="entry name" value="P-loop containing nucleotide triphosphate hydrolases"/>
    <property type="match status" value="1"/>
</dbReference>
<organism evidence="4 5">
    <name type="scientific">Algimonas ampicilliniresistens</name>
    <dbReference type="NCBI Taxonomy" id="1298735"/>
    <lineage>
        <taxon>Bacteria</taxon>
        <taxon>Pseudomonadati</taxon>
        <taxon>Pseudomonadota</taxon>
        <taxon>Alphaproteobacteria</taxon>
        <taxon>Maricaulales</taxon>
        <taxon>Robiginitomaculaceae</taxon>
        <taxon>Algimonas</taxon>
    </lineage>
</organism>
<feature type="transmembrane region" description="Helical" evidence="2">
    <location>
        <begin position="402"/>
        <end position="423"/>
    </location>
</feature>
<dbReference type="Pfam" id="PF07670">
    <property type="entry name" value="Gate"/>
    <property type="match status" value="2"/>
</dbReference>
<dbReference type="PANTHER" id="PTHR43185">
    <property type="entry name" value="FERROUS IRON TRANSPORT PROTEIN B"/>
    <property type="match status" value="1"/>
</dbReference>
<feature type="transmembrane region" description="Helical" evidence="2">
    <location>
        <begin position="290"/>
        <end position="316"/>
    </location>
</feature>
<dbReference type="InterPro" id="IPR011642">
    <property type="entry name" value="Gate_dom"/>
</dbReference>
<evidence type="ECO:0000256" key="1">
    <source>
        <dbReference type="ARBA" id="ARBA00031200"/>
    </source>
</evidence>
<protein>
    <recommendedName>
        <fullName evidence="1">Ferrous iron transport protein B</fullName>
    </recommendedName>
</protein>
<evidence type="ECO:0000313" key="4">
    <source>
        <dbReference type="EMBL" id="GLQ23359.1"/>
    </source>
</evidence>
<keyword evidence="2" id="KW-0472">Membrane</keyword>
<dbReference type="NCBIfam" id="TIGR00231">
    <property type="entry name" value="small_GTP"/>
    <property type="match status" value="1"/>
</dbReference>
<dbReference type="PRINTS" id="PR00326">
    <property type="entry name" value="GTP1OBG"/>
</dbReference>
<reference evidence="4" key="1">
    <citation type="journal article" date="2014" name="Int. J. Syst. Evol. Microbiol.">
        <title>Complete genome of a new Firmicutes species belonging to the dominant human colonic microbiota ('Ruminococcus bicirculans') reveals two chromosomes and a selective capacity to utilize plant glucans.</title>
        <authorList>
            <consortium name="NISC Comparative Sequencing Program"/>
            <person name="Wegmann U."/>
            <person name="Louis P."/>
            <person name="Goesmann A."/>
            <person name="Henrissat B."/>
            <person name="Duncan S.H."/>
            <person name="Flint H.J."/>
        </authorList>
    </citation>
    <scope>NUCLEOTIDE SEQUENCE</scope>
    <source>
        <strain evidence="4">NBRC 108219</strain>
    </source>
</reference>
<dbReference type="Pfam" id="PF07664">
    <property type="entry name" value="FeoB_C"/>
    <property type="match status" value="1"/>
</dbReference>
<evidence type="ECO:0000256" key="2">
    <source>
        <dbReference type="SAM" id="Phobius"/>
    </source>
</evidence>
<keyword evidence="5" id="KW-1185">Reference proteome</keyword>
<name>A0ABQ5V769_9PROT</name>
<reference evidence="4" key="2">
    <citation type="submission" date="2023-01" db="EMBL/GenBank/DDBJ databases">
        <title>Draft genome sequence of Algimonas ampicilliniresistens strain NBRC 108219.</title>
        <authorList>
            <person name="Sun Q."/>
            <person name="Mori K."/>
        </authorList>
    </citation>
    <scope>NUCLEOTIDE SEQUENCE</scope>
    <source>
        <strain evidence="4">NBRC 108219</strain>
    </source>
</reference>
<feature type="domain" description="FeoB-type G" evidence="3">
    <location>
        <begin position="10"/>
        <end position="178"/>
    </location>
</feature>
<evidence type="ECO:0000259" key="3">
    <source>
        <dbReference type="PROSITE" id="PS51711"/>
    </source>
</evidence>
<feature type="transmembrane region" description="Helical" evidence="2">
    <location>
        <begin position="461"/>
        <end position="480"/>
    </location>
</feature>
<dbReference type="PROSITE" id="PS51711">
    <property type="entry name" value="G_FEOB"/>
    <property type="match status" value="1"/>
</dbReference>
<comment type="caution">
    <text evidence="4">The sequence shown here is derived from an EMBL/GenBank/DDBJ whole genome shotgun (WGS) entry which is preliminary data.</text>
</comment>
<dbReference type="InterPro" id="IPR011640">
    <property type="entry name" value="Fe2_transport_prot_B_C"/>
</dbReference>
<dbReference type="Proteomes" id="UP001161391">
    <property type="component" value="Unassembled WGS sequence"/>
</dbReference>
<dbReference type="InterPro" id="IPR005225">
    <property type="entry name" value="Small_GTP-bd"/>
</dbReference>